<organism evidence="1 2">
    <name type="scientific">Zobellella aerophila</name>
    <dbReference type="NCBI Taxonomy" id="870480"/>
    <lineage>
        <taxon>Bacteria</taxon>
        <taxon>Pseudomonadati</taxon>
        <taxon>Pseudomonadota</taxon>
        <taxon>Gammaproteobacteria</taxon>
        <taxon>Aeromonadales</taxon>
        <taxon>Aeromonadaceae</taxon>
        <taxon>Zobellella</taxon>
    </lineage>
</organism>
<proteinExistence type="predicted"/>
<reference evidence="2" key="1">
    <citation type="journal article" date="2019" name="Int. J. Syst. Evol. Microbiol.">
        <title>The Global Catalogue of Microorganisms (GCM) 10K type strain sequencing project: providing services to taxonomists for standard genome sequencing and annotation.</title>
        <authorList>
            <consortium name="The Broad Institute Genomics Platform"/>
            <consortium name="The Broad Institute Genome Sequencing Center for Infectious Disease"/>
            <person name="Wu L."/>
            <person name="Ma J."/>
        </authorList>
    </citation>
    <scope>NUCLEOTIDE SEQUENCE [LARGE SCALE GENOMIC DNA]</scope>
    <source>
        <strain evidence="2">JCM 17110</strain>
    </source>
</reference>
<keyword evidence="2" id="KW-1185">Reference proteome</keyword>
<accession>A0ABP6WE87</accession>
<gene>
    <name evidence="1" type="ORF">GCM10022394_33380</name>
</gene>
<sequence length="100" mass="11448">MLARQRCYTLQSTEPLHANIVVNPVGMLEIDIPEKNQHLSSEFEHVHFKESSQGVQLICDDADCVTHKEVSLTLSRKDAFELCEIIDDAIEEYEELMTDL</sequence>
<comment type="caution">
    <text evidence="1">The sequence shown here is derived from an EMBL/GenBank/DDBJ whole genome shotgun (WGS) entry which is preliminary data.</text>
</comment>
<dbReference type="Proteomes" id="UP001500795">
    <property type="component" value="Unassembled WGS sequence"/>
</dbReference>
<evidence type="ECO:0000313" key="2">
    <source>
        <dbReference type="Proteomes" id="UP001500795"/>
    </source>
</evidence>
<dbReference type="RefSeq" id="WP_344959980.1">
    <property type="nucleotide sequence ID" value="NZ_BAABCX010000008.1"/>
</dbReference>
<evidence type="ECO:0000313" key="1">
    <source>
        <dbReference type="EMBL" id="GAA3550563.1"/>
    </source>
</evidence>
<dbReference type="EMBL" id="BAABCX010000008">
    <property type="protein sequence ID" value="GAA3550563.1"/>
    <property type="molecule type" value="Genomic_DNA"/>
</dbReference>
<evidence type="ECO:0008006" key="3">
    <source>
        <dbReference type="Google" id="ProtNLM"/>
    </source>
</evidence>
<name>A0ABP6WE87_9GAMM</name>
<protein>
    <recommendedName>
        <fullName evidence="3">Transcriptional regulator</fullName>
    </recommendedName>
</protein>